<evidence type="ECO:0000313" key="8">
    <source>
        <dbReference type="EMBL" id="GAA4169476.1"/>
    </source>
</evidence>
<comment type="similarity">
    <text evidence="2 7">Belongs to the DMRL synthase family.</text>
</comment>
<dbReference type="NCBIfam" id="NF009084">
    <property type="entry name" value="PRK12419.1"/>
    <property type="match status" value="1"/>
</dbReference>
<comment type="pathway">
    <text evidence="1 7">Cofactor biosynthesis; riboflavin biosynthesis; riboflavin from 2-hydroxy-3-oxobutyl phosphate and 5-amino-6-(D-ribitylamino)uracil: step 1/2.</text>
</comment>
<evidence type="ECO:0000256" key="6">
    <source>
        <dbReference type="ARBA" id="ARBA00048785"/>
    </source>
</evidence>
<evidence type="ECO:0000256" key="4">
    <source>
        <dbReference type="ARBA" id="ARBA00022619"/>
    </source>
</evidence>
<evidence type="ECO:0000256" key="1">
    <source>
        <dbReference type="ARBA" id="ARBA00004917"/>
    </source>
</evidence>
<dbReference type="EMBL" id="BAABBW010000001">
    <property type="protein sequence ID" value="GAA4169476.1"/>
    <property type="molecule type" value="Genomic_DNA"/>
</dbReference>
<comment type="caution">
    <text evidence="8">The sequence shown here is derived from an EMBL/GenBank/DDBJ whole genome shotgun (WGS) entry which is preliminary data.</text>
</comment>
<keyword evidence="4 7" id="KW-0686">Riboflavin biosynthesis</keyword>
<dbReference type="Gene3D" id="3.40.50.960">
    <property type="entry name" value="Lumazine/riboflavin synthase"/>
    <property type="match status" value="1"/>
</dbReference>
<feature type="binding site" evidence="7">
    <location>
        <position position="118"/>
    </location>
    <ligand>
        <name>(2S)-2-hydroxy-3-oxobutyl phosphate</name>
        <dbReference type="ChEBI" id="CHEBI:58830"/>
    </ligand>
</feature>
<protein>
    <recommendedName>
        <fullName evidence="3 7">6,7-dimethyl-8-ribityllumazine synthase</fullName>
        <shortName evidence="7">DMRL synthase</shortName>
        <shortName evidence="7">LS</shortName>
        <shortName evidence="7">Lumazine synthase</shortName>
        <ecNumber evidence="3 7">2.5.1.78</ecNumber>
    </recommendedName>
</protein>
<gene>
    <name evidence="7" type="primary">ribH</name>
    <name evidence="8" type="ORF">GCM10022287_06040</name>
</gene>
<reference evidence="9" key="1">
    <citation type="journal article" date="2019" name="Int. J. Syst. Evol. Microbiol.">
        <title>The Global Catalogue of Microorganisms (GCM) 10K type strain sequencing project: providing services to taxonomists for standard genome sequencing and annotation.</title>
        <authorList>
            <consortium name="The Broad Institute Genomics Platform"/>
            <consortium name="The Broad Institute Genome Sequencing Center for Infectious Disease"/>
            <person name="Wu L."/>
            <person name="Ma J."/>
        </authorList>
    </citation>
    <scope>NUCLEOTIDE SEQUENCE [LARGE SCALE GENOMIC DNA]</scope>
    <source>
        <strain evidence="9">JCM 17591</strain>
    </source>
</reference>
<dbReference type="InterPro" id="IPR002180">
    <property type="entry name" value="LS/RS"/>
</dbReference>
<dbReference type="RefSeq" id="WP_344751791.1">
    <property type="nucleotide sequence ID" value="NZ_BAABBW010000001.1"/>
</dbReference>
<comment type="caution">
    <text evidence="7">Lacks conserved residue(s) required for the propagation of feature annotation.</text>
</comment>
<sequence length="153" mass="16628">MTTVLTRVAIVAAQWHHEIVDEAVAEFVDRLTGSGEFTVDVYRVPGAFEIPFHVKRLAARGGYAAIAASALVVDGGIYRHEYVAGAVIDALMRVQLESDVPVFSGVLTPHQFHEHAEHLAYFRRHLRVKGGELADAVTATLASLNTISQEPPA</sequence>
<evidence type="ECO:0000256" key="2">
    <source>
        <dbReference type="ARBA" id="ARBA00007424"/>
    </source>
</evidence>
<evidence type="ECO:0000313" key="9">
    <source>
        <dbReference type="Proteomes" id="UP001501079"/>
    </source>
</evidence>
<evidence type="ECO:0000256" key="3">
    <source>
        <dbReference type="ARBA" id="ARBA00012664"/>
    </source>
</evidence>
<dbReference type="EC" id="2.5.1.78" evidence="3 7"/>
<accession>A0ABP7ZST8</accession>
<dbReference type="HAMAP" id="MF_00178">
    <property type="entry name" value="Lumazine_synth"/>
    <property type="match status" value="1"/>
</dbReference>
<feature type="active site" description="Proton donor" evidence="7">
    <location>
        <position position="79"/>
    </location>
</feature>
<dbReference type="InterPro" id="IPR034964">
    <property type="entry name" value="LS"/>
</dbReference>
<feature type="binding site" evidence="7">
    <location>
        <begin position="47"/>
        <end position="49"/>
    </location>
    <ligand>
        <name>5-amino-6-(D-ribitylamino)uracil</name>
        <dbReference type="ChEBI" id="CHEBI:15934"/>
    </ligand>
</feature>
<dbReference type="SUPFAM" id="SSF52121">
    <property type="entry name" value="Lumazine synthase"/>
    <property type="match status" value="1"/>
</dbReference>
<evidence type="ECO:0000256" key="7">
    <source>
        <dbReference type="HAMAP-Rule" id="MF_00178"/>
    </source>
</evidence>
<comment type="catalytic activity">
    <reaction evidence="6 7">
        <text>(2S)-2-hydroxy-3-oxobutyl phosphate + 5-amino-6-(D-ribitylamino)uracil = 6,7-dimethyl-8-(1-D-ribityl)lumazine + phosphate + 2 H2O + H(+)</text>
        <dbReference type="Rhea" id="RHEA:26152"/>
        <dbReference type="ChEBI" id="CHEBI:15377"/>
        <dbReference type="ChEBI" id="CHEBI:15378"/>
        <dbReference type="ChEBI" id="CHEBI:15934"/>
        <dbReference type="ChEBI" id="CHEBI:43474"/>
        <dbReference type="ChEBI" id="CHEBI:58201"/>
        <dbReference type="ChEBI" id="CHEBI:58830"/>
        <dbReference type="EC" id="2.5.1.78"/>
    </reaction>
</comment>
<keyword evidence="9" id="KW-1185">Reference proteome</keyword>
<feature type="binding site" evidence="7">
    <location>
        <begin position="71"/>
        <end position="73"/>
    </location>
    <ligand>
        <name>5-amino-6-(D-ribitylamino)uracil</name>
        <dbReference type="ChEBI" id="CHEBI:15934"/>
    </ligand>
</feature>
<evidence type="ECO:0000256" key="5">
    <source>
        <dbReference type="ARBA" id="ARBA00022679"/>
    </source>
</evidence>
<feature type="binding site" evidence="7">
    <location>
        <position position="104"/>
    </location>
    <ligand>
        <name>5-amino-6-(D-ribitylamino)uracil</name>
        <dbReference type="ChEBI" id="CHEBI:15934"/>
    </ligand>
</feature>
<dbReference type="Proteomes" id="UP001501079">
    <property type="component" value="Unassembled WGS sequence"/>
</dbReference>
<organism evidence="8 9">
    <name type="scientific">Gryllotalpicola koreensis</name>
    <dbReference type="NCBI Taxonomy" id="993086"/>
    <lineage>
        <taxon>Bacteria</taxon>
        <taxon>Bacillati</taxon>
        <taxon>Actinomycetota</taxon>
        <taxon>Actinomycetes</taxon>
        <taxon>Micrococcales</taxon>
        <taxon>Microbacteriaceae</taxon>
        <taxon>Gryllotalpicola</taxon>
    </lineage>
</organism>
<dbReference type="Pfam" id="PF00885">
    <property type="entry name" value="DMRL_synthase"/>
    <property type="match status" value="1"/>
</dbReference>
<dbReference type="PANTHER" id="PTHR21058">
    <property type="entry name" value="6,7-DIMETHYL-8-RIBITYLLUMAZINE SYNTHASE DMRL SYNTHASE LUMAZINE SYNTHASE"/>
    <property type="match status" value="1"/>
</dbReference>
<proteinExistence type="inferred from homology"/>
<keyword evidence="5 7" id="KW-0808">Transferase</keyword>
<feature type="binding site" evidence="7">
    <location>
        <position position="15"/>
    </location>
    <ligand>
        <name>5-amino-6-(D-ribitylamino)uracil</name>
        <dbReference type="ChEBI" id="CHEBI:15934"/>
    </ligand>
</feature>
<dbReference type="InterPro" id="IPR036467">
    <property type="entry name" value="LS/RS_sf"/>
</dbReference>
<comment type="function">
    <text evidence="7">Catalyzes the formation of 6,7-dimethyl-8-ribityllumazine by condensation of 5-amino-6-(D-ribitylamino)uracil with 3,4-dihydroxy-2-butanone 4-phosphate. This is the penultimate step in the biosynthesis of riboflavin.</text>
</comment>
<name>A0ABP7ZST8_9MICO</name>
<dbReference type="PANTHER" id="PTHR21058:SF0">
    <property type="entry name" value="6,7-DIMETHYL-8-RIBITYLLUMAZINE SYNTHASE"/>
    <property type="match status" value="1"/>
</dbReference>